<dbReference type="GO" id="GO:0006310">
    <property type="term" value="P:DNA recombination"/>
    <property type="evidence" value="ECO:0007669"/>
    <property type="project" value="UniProtKB-KW"/>
</dbReference>
<keyword evidence="8" id="KW-0235">DNA replication</keyword>
<dbReference type="CDD" id="cd00840">
    <property type="entry name" value="MPP_Mre11_N"/>
    <property type="match status" value="1"/>
</dbReference>
<dbReference type="Gene3D" id="3.60.21.10">
    <property type="match status" value="1"/>
</dbReference>
<comment type="similarity">
    <text evidence="1 8">Belongs to the SbcD family.</text>
</comment>
<dbReference type="Pfam" id="PF00149">
    <property type="entry name" value="Metallophos"/>
    <property type="match status" value="1"/>
</dbReference>
<dbReference type="InterPro" id="IPR041796">
    <property type="entry name" value="Mre11_N"/>
</dbReference>
<evidence type="ECO:0000313" key="11">
    <source>
        <dbReference type="EMBL" id="AMW98939.1"/>
    </source>
</evidence>
<keyword evidence="12" id="KW-1185">Reference proteome</keyword>
<protein>
    <recommendedName>
        <fullName evidence="3 8">Nuclease SbcCD subunit D</fullName>
    </recommendedName>
</protein>
<dbReference type="AlphaFoldDB" id="A0A143HC01"/>
<dbReference type="InterPro" id="IPR050535">
    <property type="entry name" value="DNA_Repair-Maintenance_Comp"/>
</dbReference>
<evidence type="ECO:0000256" key="6">
    <source>
        <dbReference type="ARBA" id="ARBA00022839"/>
    </source>
</evidence>
<dbReference type="PANTHER" id="PTHR30337">
    <property type="entry name" value="COMPONENT OF ATP-DEPENDENT DSDNA EXONUCLEASE"/>
    <property type="match status" value="1"/>
</dbReference>
<reference evidence="11 12" key="1">
    <citation type="journal article" date="2016" name="Genome Announc.">
        <title>Whole-Genome Sequence of Rummeliibacillus stabekisii Strain PP9 Isolated from Antarctic Soil.</title>
        <authorList>
            <person name="da Mota F.F."/>
            <person name="Vollu R.E."/>
            <person name="Jurelevicius D."/>
            <person name="Seldin L."/>
        </authorList>
    </citation>
    <scope>NUCLEOTIDE SEQUENCE [LARGE SCALE GENOMIC DNA]</scope>
    <source>
        <strain evidence="11 12">PP9</strain>
    </source>
</reference>
<dbReference type="SUPFAM" id="SSF56300">
    <property type="entry name" value="Metallo-dependent phosphatases"/>
    <property type="match status" value="1"/>
</dbReference>
<evidence type="ECO:0000256" key="1">
    <source>
        <dbReference type="ARBA" id="ARBA00010555"/>
    </source>
</evidence>
<dbReference type="PANTHER" id="PTHR30337:SF0">
    <property type="entry name" value="NUCLEASE SBCCD SUBUNIT D"/>
    <property type="match status" value="1"/>
</dbReference>
<evidence type="ECO:0000259" key="10">
    <source>
        <dbReference type="Pfam" id="PF12320"/>
    </source>
</evidence>
<dbReference type="InterPro" id="IPR029052">
    <property type="entry name" value="Metallo-depent_PP-like"/>
</dbReference>
<organism evidence="11 12">
    <name type="scientific">Rummeliibacillus stabekisii</name>
    <dbReference type="NCBI Taxonomy" id="241244"/>
    <lineage>
        <taxon>Bacteria</taxon>
        <taxon>Bacillati</taxon>
        <taxon>Bacillota</taxon>
        <taxon>Bacilli</taxon>
        <taxon>Bacillales</taxon>
        <taxon>Caryophanaceae</taxon>
        <taxon>Rummeliibacillus</taxon>
    </lineage>
</organism>
<evidence type="ECO:0000256" key="7">
    <source>
        <dbReference type="ARBA" id="ARBA00023172"/>
    </source>
</evidence>
<dbReference type="RefSeq" id="WP_066786903.1">
    <property type="nucleotide sequence ID" value="NZ_CP014806.1"/>
</dbReference>
<keyword evidence="7 8" id="KW-0233">DNA recombination</keyword>
<dbReference type="GO" id="GO:0008408">
    <property type="term" value="F:3'-5' exonuclease activity"/>
    <property type="evidence" value="ECO:0007669"/>
    <property type="project" value="InterPro"/>
</dbReference>
<accession>A0A143HC01</accession>
<keyword evidence="6 8" id="KW-0269">Exonuclease</keyword>
<comment type="subunit">
    <text evidence="2 8">Heterodimer of SbcC and SbcD.</text>
</comment>
<dbReference type="OrthoDB" id="9773856at2"/>
<evidence type="ECO:0000256" key="4">
    <source>
        <dbReference type="ARBA" id="ARBA00022722"/>
    </source>
</evidence>
<name>A0A143HC01_9BACL</name>
<dbReference type="Proteomes" id="UP000076021">
    <property type="component" value="Chromosome"/>
</dbReference>
<comment type="function">
    <text evidence="8">SbcCD cleaves DNA hairpin structures. These structures can inhibit DNA replication and are intermediates in certain DNA recombination reactions. The complex acts as a 3'-&gt;5' double strand exonuclease that can open hairpins. It also has a 5' single-strand endonuclease activity.</text>
</comment>
<dbReference type="InterPro" id="IPR004593">
    <property type="entry name" value="SbcD"/>
</dbReference>
<sequence>MKIFHTADWHLGKYVQGVSMIEDQAYILQQFIAEIDKEKPDVIIIAGDLYDRAVPPTEAVQLLDNIFFEIVIKREIPVLAIAGNHDSPNRIHFGARFMASRGLHLIGNLTLDQTPVILKDDTGEVHFHLVPYTDPTQVRYLFQDPAIRTQQQAMEKIIDSIIPNMDPKARHIFIGHAFVTKNGAEEQNPSDAERPLSIGGSECIDAKLFEPFHYTALGHLHQAHFVDSEKIRYSGSPLKYSISEENHKKSYLIVEIDGAGQITTTKKPLMPKRDMRTIENTMEQILVSPTCEDYLFIKLLDESPIISPMEKIRSVYPNAMHVERISLLDYRNKPLEENISKRKMDDVTLFESFYYEITGQEPDSDTLDLFKEVLQEELLHKQEIEVESK</sequence>
<evidence type="ECO:0000259" key="9">
    <source>
        <dbReference type="Pfam" id="PF00149"/>
    </source>
</evidence>
<feature type="domain" description="Calcineurin-like phosphoesterase" evidence="9">
    <location>
        <begin position="1"/>
        <end position="222"/>
    </location>
</feature>
<gene>
    <name evidence="8" type="primary">sbcD</name>
    <name evidence="11" type="ORF">ATY39_05395</name>
</gene>
<keyword evidence="8" id="KW-0255">Endonuclease</keyword>
<reference evidence="12" key="2">
    <citation type="submission" date="2016-03" db="EMBL/GenBank/DDBJ databases">
        <authorList>
            <person name="Ploux O."/>
        </authorList>
    </citation>
    <scope>NUCLEOTIDE SEQUENCE [LARGE SCALE GENOMIC DNA]</scope>
    <source>
        <strain evidence="12">PP9</strain>
    </source>
</reference>
<proteinExistence type="inferred from homology"/>
<dbReference type="NCBIfam" id="TIGR00619">
    <property type="entry name" value="sbcd"/>
    <property type="match status" value="1"/>
</dbReference>
<evidence type="ECO:0000256" key="5">
    <source>
        <dbReference type="ARBA" id="ARBA00022801"/>
    </source>
</evidence>
<dbReference type="InterPro" id="IPR004843">
    <property type="entry name" value="Calcineurin-like_PHP"/>
</dbReference>
<evidence type="ECO:0000256" key="3">
    <source>
        <dbReference type="ARBA" id="ARBA00013365"/>
    </source>
</evidence>
<dbReference type="Pfam" id="PF12320">
    <property type="entry name" value="SbcD_C"/>
    <property type="match status" value="1"/>
</dbReference>
<keyword evidence="5 8" id="KW-0378">Hydrolase</keyword>
<dbReference type="InterPro" id="IPR026843">
    <property type="entry name" value="SbcD_C"/>
</dbReference>
<evidence type="ECO:0000313" key="12">
    <source>
        <dbReference type="Proteomes" id="UP000076021"/>
    </source>
</evidence>
<dbReference type="GO" id="GO:0004519">
    <property type="term" value="F:endonuclease activity"/>
    <property type="evidence" value="ECO:0007669"/>
    <property type="project" value="UniProtKB-KW"/>
</dbReference>
<keyword evidence="4 8" id="KW-0540">Nuclease</keyword>
<dbReference type="STRING" id="241244.ATY39_05395"/>
<feature type="domain" description="Nuclease SbcCD subunit D C-terminal" evidence="10">
    <location>
        <begin position="271"/>
        <end position="355"/>
    </location>
</feature>
<evidence type="ECO:0000256" key="2">
    <source>
        <dbReference type="ARBA" id="ARBA00011322"/>
    </source>
</evidence>
<evidence type="ECO:0000256" key="8">
    <source>
        <dbReference type="RuleBase" id="RU363069"/>
    </source>
</evidence>
<dbReference type="EMBL" id="CP014806">
    <property type="protein sequence ID" value="AMW98939.1"/>
    <property type="molecule type" value="Genomic_DNA"/>
</dbReference>
<dbReference type="GO" id="GO:0006260">
    <property type="term" value="P:DNA replication"/>
    <property type="evidence" value="ECO:0007669"/>
    <property type="project" value="UniProtKB-KW"/>
</dbReference>
<dbReference type="KEGG" id="rst:ATY39_05395"/>